<comment type="caution">
    <text evidence="2">The sequence shown here is derived from an EMBL/GenBank/DDBJ whole genome shotgun (WGS) entry which is preliminary data.</text>
</comment>
<organism evidence="2 3">
    <name type="scientific">Caerostris darwini</name>
    <dbReference type="NCBI Taxonomy" id="1538125"/>
    <lineage>
        <taxon>Eukaryota</taxon>
        <taxon>Metazoa</taxon>
        <taxon>Ecdysozoa</taxon>
        <taxon>Arthropoda</taxon>
        <taxon>Chelicerata</taxon>
        <taxon>Arachnida</taxon>
        <taxon>Araneae</taxon>
        <taxon>Araneomorphae</taxon>
        <taxon>Entelegynae</taxon>
        <taxon>Araneoidea</taxon>
        <taxon>Araneidae</taxon>
        <taxon>Caerostris</taxon>
    </lineage>
</organism>
<feature type="compositionally biased region" description="Polar residues" evidence="1">
    <location>
        <begin position="61"/>
        <end position="75"/>
    </location>
</feature>
<accession>A0AAV4PZ16</accession>
<gene>
    <name evidence="2" type="ORF">CDAR_524591</name>
</gene>
<dbReference type="AlphaFoldDB" id="A0AAV4PZ16"/>
<name>A0AAV4PZ16_9ARAC</name>
<evidence type="ECO:0000256" key="1">
    <source>
        <dbReference type="SAM" id="MobiDB-lite"/>
    </source>
</evidence>
<dbReference type="Proteomes" id="UP001054837">
    <property type="component" value="Unassembled WGS sequence"/>
</dbReference>
<protein>
    <submittedName>
        <fullName evidence="2">Uncharacterized protein</fullName>
    </submittedName>
</protein>
<sequence>MPNTLFYDINHLGFEDYFIMLIKYSSTFPVSKCLAILWINFHYSKVNSDDLTDFQRSFIKDSNQNSKSGKGTPLNNRLEPLVKPSSGGIAISINPETSVPRPFEWGRIGPKNWQ</sequence>
<keyword evidence="3" id="KW-1185">Reference proteome</keyword>
<evidence type="ECO:0000313" key="3">
    <source>
        <dbReference type="Proteomes" id="UP001054837"/>
    </source>
</evidence>
<feature type="region of interest" description="Disordered" evidence="1">
    <location>
        <begin position="61"/>
        <end position="114"/>
    </location>
</feature>
<proteinExistence type="predicted"/>
<reference evidence="2 3" key="1">
    <citation type="submission" date="2021-06" db="EMBL/GenBank/DDBJ databases">
        <title>Caerostris darwini draft genome.</title>
        <authorList>
            <person name="Kono N."/>
            <person name="Arakawa K."/>
        </authorList>
    </citation>
    <scope>NUCLEOTIDE SEQUENCE [LARGE SCALE GENOMIC DNA]</scope>
</reference>
<evidence type="ECO:0000313" key="2">
    <source>
        <dbReference type="EMBL" id="GIY00408.1"/>
    </source>
</evidence>
<dbReference type="EMBL" id="BPLQ01003425">
    <property type="protein sequence ID" value="GIY00408.1"/>
    <property type="molecule type" value="Genomic_DNA"/>
</dbReference>